<proteinExistence type="predicted"/>
<organism evidence="2 3">
    <name type="scientific">Sphaerisporangium rhizosphaerae</name>
    <dbReference type="NCBI Taxonomy" id="2269375"/>
    <lineage>
        <taxon>Bacteria</taxon>
        <taxon>Bacillati</taxon>
        <taxon>Actinomycetota</taxon>
        <taxon>Actinomycetes</taxon>
        <taxon>Streptosporangiales</taxon>
        <taxon>Streptosporangiaceae</taxon>
        <taxon>Sphaerisporangium</taxon>
    </lineage>
</organism>
<reference evidence="3" key="1">
    <citation type="journal article" date="2019" name="Int. J. Syst. Evol. Microbiol.">
        <title>The Global Catalogue of Microorganisms (GCM) 10K type strain sequencing project: providing services to taxonomists for standard genome sequencing and annotation.</title>
        <authorList>
            <consortium name="The Broad Institute Genomics Platform"/>
            <consortium name="The Broad Institute Genome Sequencing Center for Infectious Disease"/>
            <person name="Wu L."/>
            <person name="Ma J."/>
        </authorList>
    </citation>
    <scope>NUCLEOTIDE SEQUENCE [LARGE SCALE GENOMIC DNA]</scope>
    <source>
        <strain evidence="3">CECT 7649</strain>
    </source>
</reference>
<comment type="caution">
    <text evidence="2">The sequence shown here is derived from an EMBL/GenBank/DDBJ whole genome shotgun (WGS) entry which is preliminary data.</text>
</comment>
<evidence type="ECO:0000313" key="3">
    <source>
        <dbReference type="Proteomes" id="UP001596496"/>
    </source>
</evidence>
<dbReference type="Proteomes" id="UP001596496">
    <property type="component" value="Unassembled WGS sequence"/>
</dbReference>
<gene>
    <name evidence="2" type="ORF">ACFQSB_07245</name>
</gene>
<feature type="region of interest" description="Disordered" evidence="1">
    <location>
        <begin position="66"/>
        <end position="102"/>
    </location>
</feature>
<accession>A0ABW2P0D6</accession>
<dbReference type="RefSeq" id="WP_380825083.1">
    <property type="nucleotide sequence ID" value="NZ_JBHTCG010000004.1"/>
</dbReference>
<sequence>MANEVTDGKAVARELAARLPGWTVWYGEHTGRFWATPKGAAKADPRLAEGETPEELEAAVRGLVAGPQAPVAPAPQEPQVNQHVNQAPMAPEQYRHPVGARN</sequence>
<evidence type="ECO:0000256" key="1">
    <source>
        <dbReference type="SAM" id="MobiDB-lite"/>
    </source>
</evidence>
<evidence type="ECO:0000313" key="2">
    <source>
        <dbReference type="EMBL" id="MFC7381997.1"/>
    </source>
</evidence>
<protein>
    <submittedName>
        <fullName evidence="2">Uncharacterized protein</fullName>
    </submittedName>
</protein>
<dbReference type="EMBL" id="JBHTCG010000004">
    <property type="protein sequence ID" value="MFC7381997.1"/>
    <property type="molecule type" value="Genomic_DNA"/>
</dbReference>
<keyword evidence="3" id="KW-1185">Reference proteome</keyword>
<name>A0ABW2P0D6_9ACTN</name>